<evidence type="ECO:0000259" key="1">
    <source>
        <dbReference type="Pfam" id="PF01339"/>
    </source>
</evidence>
<gene>
    <name evidence="2" type="ORF">RFM23_30705</name>
</gene>
<keyword evidence="3" id="KW-1185">Reference proteome</keyword>
<dbReference type="EMBL" id="JAVIIP010000036">
    <property type="protein sequence ID" value="MDX8541974.1"/>
    <property type="molecule type" value="Genomic_DNA"/>
</dbReference>
<dbReference type="Proteomes" id="UP001276564">
    <property type="component" value="Unassembled WGS sequence"/>
</dbReference>
<sequence length="106" mass="11258">MARLDASKETTIQPPAISVVGIGASAGGIEALGRFFDAMPADSGCAFVVVLHLDPKHESEMRRNAVEGARALCKMRGGHEPARDGDIDERHSRAFDQALGMIDPDA</sequence>
<proteinExistence type="predicted"/>
<dbReference type="Pfam" id="PF01339">
    <property type="entry name" value="CheB_methylest"/>
    <property type="match status" value="1"/>
</dbReference>
<dbReference type="Gene3D" id="3.40.50.180">
    <property type="entry name" value="Methylesterase CheB, C-terminal domain"/>
    <property type="match status" value="1"/>
</dbReference>
<feature type="domain" description="CheB-type methylesterase" evidence="1">
    <location>
        <begin position="20"/>
        <end position="63"/>
    </location>
</feature>
<evidence type="ECO:0000313" key="2">
    <source>
        <dbReference type="EMBL" id="MDX8541974.1"/>
    </source>
</evidence>
<name>A0ABU5AXC2_9HYPH</name>
<organism evidence="2 3">
    <name type="scientific">Mesorhizobium abyssinicae</name>
    <dbReference type="NCBI Taxonomy" id="1209958"/>
    <lineage>
        <taxon>Bacteria</taxon>
        <taxon>Pseudomonadati</taxon>
        <taxon>Pseudomonadota</taxon>
        <taxon>Alphaproteobacteria</taxon>
        <taxon>Hyphomicrobiales</taxon>
        <taxon>Phyllobacteriaceae</taxon>
        <taxon>Mesorhizobium</taxon>
    </lineage>
</organism>
<comment type="caution">
    <text evidence="2">The sequence shown here is derived from an EMBL/GenBank/DDBJ whole genome shotgun (WGS) entry which is preliminary data.</text>
</comment>
<reference evidence="2 3" key="1">
    <citation type="submission" date="2023-08" db="EMBL/GenBank/DDBJ databases">
        <title>Implementing the SeqCode for naming new Mesorhizobium species isolated from Vachellia karroo root nodules.</title>
        <authorList>
            <person name="Van Lill M."/>
        </authorList>
    </citation>
    <scope>NUCLEOTIDE SEQUENCE [LARGE SCALE GENOMIC DNA]</scope>
    <source>
        <strain evidence="2 3">VK4B</strain>
    </source>
</reference>
<evidence type="ECO:0000313" key="3">
    <source>
        <dbReference type="Proteomes" id="UP001276564"/>
    </source>
</evidence>
<dbReference type="SUPFAM" id="SSF52738">
    <property type="entry name" value="Methylesterase CheB, C-terminal domain"/>
    <property type="match status" value="1"/>
</dbReference>
<dbReference type="InterPro" id="IPR035909">
    <property type="entry name" value="CheB_C"/>
</dbReference>
<dbReference type="InterPro" id="IPR000673">
    <property type="entry name" value="Sig_transdc_resp-reg_Me-estase"/>
</dbReference>
<protein>
    <submittedName>
        <fullName evidence="2">Chemotaxis protein CheB</fullName>
    </submittedName>
</protein>
<accession>A0ABU5AXC2</accession>